<dbReference type="GO" id="GO:0005829">
    <property type="term" value="C:cytosol"/>
    <property type="evidence" value="ECO:0007669"/>
    <property type="project" value="UniProtKB-ARBA"/>
</dbReference>
<dbReference type="PANTHER" id="PTHR43364:SF9">
    <property type="entry name" value="OXIDOREDUCTASE"/>
    <property type="match status" value="1"/>
</dbReference>
<reference evidence="6 7" key="1">
    <citation type="submission" date="2015-07" db="EMBL/GenBank/DDBJ databases">
        <title>Comparative genomics of the Sigatoka disease complex on banana suggests a link between parallel evolutionary changes in Pseudocercospora fijiensis and Pseudocercospora eumusae and increased virulence on the banana host.</title>
        <authorList>
            <person name="Chang T.-C."/>
            <person name="Salvucci A."/>
            <person name="Crous P.W."/>
            <person name="Stergiopoulos I."/>
        </authorList>
    </citation>
    <scope>NUCLEOTIDE SEQUENCE [LARGE SCALE GENOMIC DNA]</scope>
    <source>
        <strain evidence="6 7">CBS 114824</strain>
    </source>
</reference>
<evidence type="ECO:0000256" key="4">
    <source>
        <dbReference type="SAM" id="MobiDB-lite"/>
    </source>
</evidence>
<protein>
    <recommendedName>
        <fullName evidence="5">NADP-dependent oxidoreductase domain-containing protein</fullName>
    </recommendedName>
</protein>
<dbReference type="Gene3D" id="3.20.20.100">
    <property type="entry name" value="NADP-dependent oxidoreductase domain"/>
    <property type="match status" value="1"/>
</dbReference>
<proteinExistence type="inferred from homology"/>
<dbReference type="CDD" id="cd19079">
    <property type="entry name" value="AKR_EcYajO-like"/>
    <property type="match status" value="1"/>
</dbReference>
<comment type="caution">
    <text evidence="6">The sequence shown here is derived from an EMBL/GenBank/DDBJ whole genome shotgun (WGS) entry which is preliminary data.</text>
</comment>
<sequence>MSPMAIEPAGDPEHGAFDRNDNADAVVRSIHETHVTYKRLGNTGLRVSVPILGCMSLGDKHWVPWSLEEDKALPLLKGAFDHGLNTWDTANVYSNGKSEEIIGKAIKTYQLPRHKLIILSKCGGYVGEAPNVKGDRYENAISRSKDYVNQGGLSRSAIFEQVEASLRRLDTTYLDVLQIHRFDPSTPIEETMKALHDLVSVGKVRYIGACSMYTYQFAQMQFVAEKNGWTKFASMQNHYSLLYREEERDMIKFCNETGVGLIPWAPLASGMLTRPATAKVPEGDRGIIKRVQEVAERRGWRMSYVALSWINKRVSAPVIDFDRIDRIAEALATKDKELTAEEEKYVEELYKAKDRFARRKHSLPSASIILNVSQQCPEIIANVTLCVGEQTMLRDVSRDGSHSQSSTSPALDAKGLATEDAGLTVDSREPIGLIRMACTETEPRVIHKSS</sequence>
<dbReference type="InterPro" id="IPR050523">
    <property type="entry name" value="AKR_Detox_Biosynth"/>
</dbReference>
<dbReference type="SUPFAM" id="SSF51430">
    <property type="entry name" value="NAD(P)-linked oxidoreductase"/>
    <property type="match status" value="1"/>
</dbReference>
<feature type="region of interest" description="Disordered" evidence="4">
    <location>
        <begin position="396"/>
        <end position="415"/>
    </location>
</feature>
<dbReference type="AlphaFoldDB" id="A0A139H168"/>
<evidence type="ECO:0000256" key="1">
    <source>
        <dbReference type="ARBA" id="ARBA00007905"/>
    </source>
</evidence>
<dbReference type="InterPro" id="IPR023210">
    <property type="entry name" value="NADP_OxRdtase_dom"/>
</dbReference>
<keyword evidence="3" id="KW-0560">Oxidoreductase</keyword>
<dbReference type="Proteomes" id="UP000070133">
    <property type="component" value="Unassembled WGS sequence"/>
</dbReference>
<evidence type="ECO:0000313" key="6">
    <source>
        <dbReference type="EMBL" id="KXS96162.1"/>
    </source>
</evidence>
<name>A0A139H168_9PEZI</name>
<dbReference type="Pfam" id="PF00248">
    <property type="entry name" value="Aldo_ket_red"/>
    <property type="match status" value="1"/>
</dbReference>
<dbReference type="FunFam" id="3.20.20.100:FF:000004">
    <property type="entry name" value="Oxidoreductase, aldo/keto reductase"/>
    <property type="match status" value="1"/>
</dbReference>
<dbReference type="InterPro" id="IPR036812">
    <property type="entry name" value="NAD(P)_OxRdtase_dom_sf"/>
</dbReference>
<accession>A0A139H168</accession>
<dbReference type="STRING" id="321146.A0A139H168"/>
<comment type="similarity">
    <text evidence="1">Belongs to the aldo/keto reductase family.</text>
</comment>
<keyword evidence="2" id="KW-0521">NADP</keyword>
<evidence type="ECO:0000259" key="5">
    <source>
        <dbReference type="Pfam" id="PF00248"/>
    </source>
</evidence>
<dbReference type="PANTHER" id="PTHR43364">
    <property type="entry name" value="NADH-SPECIFIC METHYLGLYOXAL REDUCTASE-RELATED"/>
    <property type="match status" value="1"/>
</dbReference>
<gene>
    <name evidence="6" type="ORF">AC578_2663</name>
</gene>
<feature type="domain" description="NADP-dependent oxidoreductase" evidence="5">
    <location>
        <begin position="51"/>
        <end position="350"/>
    </location>
</feature>
<dbReference type="EMBL" id="LFZN01000184">
    <property type="protein sequence ID" value="KXS96162.1"/>
    <property type="molecule type" value="Genomic_DNA"/>
</dbReference>
<dbReference type="GO" id="GO:0016491">
    <property type="term" value="F:oxidoreductase activity"/>
    <property type="evidence" value="ECO:0007669"/>
    <property type="project" value="UniProtKB-KW"/>
</dbReference>
<dbReference type="OrthoDB" id="48988at2759"/>
<evidence type="ECO:0000256" key="2">
    <source>
        <dbReference type="ARBA" id="ARBA00022857"/>
    </source>
</evidence>
<keyword evidence="7" id="KW-1185">Reference proteome</keyword>
<evidence type="ECO:0000313" key="7">
    <source>
        <dbReference type="Proteomes" id="UP000070133"/>
    </source>
</evidence>
<organism evidence="6 7">
    <name type="scientific">Pseudocercospora eumusae</name>
    <dbReference type="NCBI Taxonomy" id="321146"/>
    <lineage>
        <taxon>Eukaryota</taxon>
        <taxon>Fungi</taxon>
        <taxon>Dikarya</taxon>
        <taxon>Ascomycota</taxon>
        <taxon>Pezizomycotina</taxon>
        <taxon>Dothideomycetes</taxon>
        <taxon>Dothideomycetidae</taxon>
        <taxon>Mycosphaerellales</taxon>
        <taxon>Mycosphaerellaceae</taxon>
        <taxon>Pseudocercospora</taxon>
    </lineage>
</organism>
<evidence type="ECO:0000256" key="3">
    <source>
        <dbReference type="ARBA" id="ARBA00023002"/>
    </source>
</evidence>